<reference evidence="3 4" key="1">
    <citation type="submission" date="2023-12" db="EMBL/GenBank/DDBJ databases">
        <title>Chromobacterium sp. strain TRC.1.1.SA producing antimicrobial pigment.</title>
        <authorList>
            <person name="Verma N."/>
            <person name="Choksket S."/>
            <person name="Pinnaka A.K."/>
            <person name="Korpole S."/>
        </authorList>
    </citation>
    <scope>NUCLEOTIDE SEQUENCE [LARGE SCALE GENOMIC DNA]</scope>
    <source>
        <strain evidence="3 4">TRC1.1.SA</strain>
    </source>
</reference>
<dbReference type="RefSeq" id="WP_346787937.1">
    <property type="nucleotide sequence ID" value="NZ_JAYFSJ010000003.1"/>
</dbReference>
<name>A0ABV0CIR8_9NEIS</name>
<keyword evidence="1" id="KW-1133">Transmembrane helix</keyword>
<gene>
    <name evidence="3" type="ORF">VA599_06030</name>
</gene>
<feature type="transmembrane region" description="Helical" evidence="1">
    <location>
        <begin position="518"/>
        <end position="536"/>
    </location>
</feature>
<feature type="chain" id="PRO_5046749294" evidence="2">
    <location>
        <begin position="25"/>
        <end position="538"/>
    </location>
</feature>
<evidence type="ECO:0000256" key="2">
    <source>
        <dbReference type="SAM" id="SignalP"/>
    </source>
</evidence>
<protein>
    <submittedName>
        <fullName evidence="3">Uncharacterized protein</fullName>
    </submittedName>
</protein>
<keyword evidence="1" id="KW-0812">Transmembrane</keyword>
<keyword evidence="2" id="KW-0732">Signal</keyword>
<evidence type="ECO:0000313" key="4">
    <source>
        <dbReference type="Proteomes" id="UP001405405"/>
    </source>
</evidence>
<sequence>MRPWKTWLLAFCLFSMLGQQVVYANAVLAPVENFVVNRAIAGVVANRIAAAEGVAANDALWLAKAANDPVFKATMEGISSQMTAANVVSTVAGGALAIAGAPVWMTIAASLAITAGAAWYFTSNAPTPIPGPASSVNQSMVKVSADGKIEVTPKPADMPMPYVPPKPVQVSVIDPWMTFANSGGLVFRNFMCHASDGDCNAYPVMPPGITISNFVFQAAGRQGQDVVVNNLDDAARFTKLYFQYQEQQAINQMGTPHVDGYPRTLVSFSIEKPTMTGQNPRVMQTVQVTHWSQAGGTWTSSVSTITEPSIWFPNPQLLPQKFDNLNDAYNNMDPSSKGLPMQAQQLADLANAAWRKAASDPNYQGLPYSATNPLTVQDVASWQAAHPGQMPTLGDLLAPATNPSFPGVPISPVVYPGPVPDPGPGPGPQPIPGQSQNVNVMNSPRIDMGPDPNTPAPTLEDTPTADIILKPLTSLFPELRGFQTPGHASQCPKPVFDVFGKSIVMDQHCTLMEQHRQALAAAMLVVWLLVGLFILLSA</sequence>
<feature type="signal peptide" evidence="2">
    <location>
        <begin position="1"/>
        <end position="24"/>
    </location>
</feature>
<accession>A0ABV0CIR8</accession>
<evidence type="ECO:0000313" key="3">
    <source>
        <dbReference type="EMBL" id="MEN7430298.1"/>
    </source>
</evidence>
<dbReference type="EMBL" id="JAYFSJ010000003">
    <property type="protein sequence ID" value="MEN7430298.1"/>
    <property type="molecule type" value="Genomic_DNA"/>
</dbReference>
<evidence type="ECO:0000256" key="1">
    <source>
        <dbReference type="SAM" id="Phobius"/>
    </source>
</evidence>
<keyword evidence="4" id="KW-1185">Reference proteome</keyword>
<organism evidence="3 4">
    <name type="scientific">Chromobacterium indicum</name>
    <dbReference type="NCBI Taxonomy" id="3110228"/>
    <lineage>
        <taxon>Bacteria</taxon>
        <taxon>Pseudomonadati</taxon>
        <taxon>Pseudomonadota</taxon>
        <taxon>Betaproteobacteria</taxon>
        <taxon>Neisseriales</taxon>
        <taxon>Chromobacteriaceae</taxon>
        <taxon>Chromobacterium</taxon>
    </lineage>
</organism>
<keyword evidence="1" id="KW-0472">Membrane</keyword>
<comment type="caution">
    <text evidence="3">The sequence shown here is derived from an EMBL/GenBank/DDBJ whole genome shotgun (WGS) entry which is preliminary data.</text>
</comment>
<proteinExistence type="predicted"/>
<dbReference type="Proteomes" id="UP001405405">
    <property type="component" value="Unassembled WGS sequence"/>
</dbReference>